<dbReference type="RefSeq" id="WP_051207072.1">
    <property type="nucleotide sequence ID" value="NZ_PIQE01000001.1"/>
</dbReference>
<dbReference type="Pfam" id="PF01381">
    <property type="entry name" value="HTH_3"/>
    <property type="match status" value="1"/>
</dbReference>
<comment type="caution">
    <text evidence="2">The sequence shown here is derived from an EMBL/GenBank/DDBJ whole genome shotgun (WGS) entry which is preliminary data.</text>
</comment>
<dbReference type="InterPro" id="IPR001387">
    <property type="entry name" value="Cro/C1-type_HTH"/>
</dbReference>
<protein>
    <submittedName>
        <fullName evidence="2">XRE family transcriptional regulator</fullName>
    </submittedName>
</protein>
<evidence type="ECO:0000313" key="3">
    <source>
        <dbReference type="Proteomes" id="UP000287022"/>
    </source>
</evidence>
<proteinExistence type="predicted"/>
<dbReference type="SUPFAM" id="SSF47413">
    <property type="entry name" value="lambda repressor-like DNA-binding domains"/>
    <property type="match status" value="1"/>
</dbReference>
<keyword evidence="3" id="KW-1185">Reference proteome</keyword>
<accession>A0A432Z9A6</accession>
<dbReference type="CDD" id="cd00093">
    <property type="entry name" value="HTH_XRE"/>
    <property type="match status" value="1"/>
</dbReference>
<dbReference type="InterPro" id="IPR010982">
    <property type="entry name" value="Lambda_DNA-bd_dom_sf"/>
</dbReference>
<name>A0A432Z9A6_9GAMM</name>
<evidence type="ECO:0000313" key="2">
    <source>
        <dbReference type="EMBL" id="RUO74503.1"/>
    </source>
</evidence>
<dbReference type="Proteomes" id="UP000287022">
    <property type="component" value="Unassembled WGS sequence"/>
</dbReference>
<sequence length="131" mass="14858">MTPRLNRPLKSSLLKNIQKQRKTSLEQQLRQRFADGETQALTGYELRQHVFLGVVLNELTEGQALSRLRTDLLKLNQTEYAKLAGIGRKTLSDIENNRGNFSLGTMRKAYRPIGFTLGITPISLEFLLDAL</sequence>
<evidence type="ECO:0000259" key="1">
    <source>
        <dbReference type="PROSITE" id="PS50943"/>
    </source>
</evidence>
<dbReference type="GO" id="GO:0003677">
    <property type="term" value="F:DNA binding"/>
    <property type="evidence" value="ECO:0007669"/>
    <property type="project" value="InterPro"/>
</dbReference>
<dbReference type="EMBL" id="PIQE01000001">
    <property type="protein sequence ID" value="RUO74503.1"/>
    <property type="molecule type" value="Genomic_DNA"/>
</dbReference>
<dbReference type="STRING" id="1122124.GCA_000423165_00606"/>
<reference evidence="3" key="1">
    <citation type="journal article" date="2018" name="Front. Microbiol.">
        <title>Genome-Based Analysis Reveals the Taxonomy and Diversity of the Family Idiomarinaceae.</title>
        <authorList>
            <person name="Liu Y."/>
            <person name="Lai Q."/>
            <person name="Shao Z."/>
        </authorList>
    </citation>
    <scope>NUCLEOTIDE SEQUENCE [LARGE SCALE GENOMIC DNA]</scope>
    <source>
        <strain evidence="3">c121</strain>
    </source>
</reference>
<dbReference type="PROSITE" id="PS50943">
    <property type="entry name" value="HTH_CROC1"/>
    <property type="match status" value="1"/>
</dbReference>
<feature type="domain" description="HTH cro/C1-type" evidence="1">
    <location>
        <begin position="65"/>
        <end position="108"/>
    </location>
</feature>
<dbReference type="AlphaFoldDB" id="A0A432Z9A6"/>
<organism evidence="2 3">
    <name type="scientific">Pseudidiomarina sediminum</name>
    <dbReference type="NCBI Taxonomy" id="431675"/>
    <lineage>
        <taxon>Bacteria</taxon>
        <taxon>Pseudomonadati</taxon>
        <taxon>Pseudomonadota</taxon>
        <taxon>Gammaproteobacteria</taxon>
        <taxon>Alteromonadales</taxon>
        <taxon>Idiomarinaceae</taxon>
        <taxon>Pseudidiomarina</taxon>
    </lineage>
</organism>
<gene>
    <name evidence="2" type="ORF">CWI80_03950</name>
</gene>
<dbReference type="Gene3D" id="1.10.260.40">
    <property type="entry name" value="lambda repressor-like DNA-binding domains"/>
    <property type="match status" value="1"/>
</dbReference>